<evidence type="ECO:0000256" key="6">
    <source>
        <dbReference type="SAM" id="Phobius"/>
    </source>
</evidence>
<feature type="transmembrane region" description="Helical" evidence="6">
    <location>
        <begin position="151"/>
        <end position="176"/>
    </location>
</feature>
<evidence type="ECO:0000259" key="7">
    <source>
        <dbReference type="PROSITE" id="PS50850"/>
    </source>
</evidence>
<dbReference type="PANTHER" id="PTHR23505:SF79">
    <property type="entry name" value="PROTEIN SPINSTER"/>
    <property type="match status" value="1"/>
</dbReference>
<feature type="transmembrane region" description="Helical" evidence="6">
    <location>
        <begin position="92"/>
        <end position="113"/>
    </location>
</feature>
<dbReference type="Proteomes" id="UP000266693">
    <property type="component" value="Unassembled WGS sequence"/>
</dbReference>
<evidence type="ECO:0000256" key="2">
    <source>
        <dbReference type="ARBA" id="ARBA00022448"/>
    </source>
</evidence>
<keyword evidence="5 6" id="KW-0472">Membrane</keyword>
<dbReference type="SUPFAM" id="SSF103473">
    <property type="entry name" value="MFS general substrate transporter"/>
    <property type="match status" value="1"/>
</dbReference>
<evidence type="ECO:0000313" key="9">
    <source>
        <dbReference type="Proteomes" id="UP000266693"/>
    </source>
</evidence>
<dbReference type="GO" id="GO:0016020">
    <property type="term" value="C:membrane"/>
    <property type="evidence" value="ECO:0007669"/>
    <property type="project" value="UniProtKB-SubCell"/>
</dbReference>
<keyword evidence="4 6" id="KW-1133">Transmembrane helix</keyword>
<organism evidence="8 9">
    <name type="scientific">Sphingomonas gilva</name>
    <dbReference type="NCBI Taxonomy" id="2305907"/>
    <lineage>
        <taxon>Bacteria</taxon>
        <taxon>Pseudomonadati</taxon>
        <taxon>Pseudomonadota</taxon>
        <taxon>Alphaproteobacteria</taxon>
        <taxon>Sphingomonadales</taxon>
        <taxon>Sphingomonadaceae</taxon>
        <taxon>Sphingomonas</taxon>
    </lineage>
</organism>
<accession>A0A396S773</accession>
<dbReference type="Pfam" id="PF07690">
    <property type="entry name" value="MFS_1"/>
    <property type="match status" value="1"/>
</dbReference>
<evidence type="ECO:0000256" key="5">
    <source>
        <dbReference type="ARBA" id="ARBA00023136"/>
    </source>
</evidence>
<evidence type="ECO:0000256" key="1">
    <source>
        <dbReference type="ARBA" id="ARBA00004141"/>
    </source>
</evidence>
<keyword evidence="2" id="KW-0813">Transport</keyword>
<feature type="transmembrane region" description="Helical" evidence="6">
    <location>
        <begin position="270"/>
        <end position="290"/>
    </location>
</feature>
<dbReference type="InterPro" id="IPR036259">
    <property type="entry name" value="MFS_trans_sf"/>
</dbReference>
<reference evidence="8 9" key="1">
    <citation type="submission" date="2018-08" db="EMBL/GenBank/DDBJ databases">
        <title>The multiple taxonomic identification of Sphingomonas gilva.</title>
        <authorList>
            <person name="Zhu D."/>
            <person name="Zheng S."/>
        </authorList>
    </citation>
    <scope>NUCLEOTIDE SEQUENCE [LARGE SCALE GENOMIC DNA]</scope>
    <source>
        <strain evidence="8 9">ZDH117</strain>
    </source>
</reference>
<dbReference type="Gene3D" id="1.20.1250.20">
    <property type="entry name" value="MFS general substrate transporter like domains"/>
    <property type="match status" value="1"/>
</dbReference>
<feature type="transmembrane region" description="Helical" evidence="6">
    <location>
        <begin position="23"/>
        <end position="40"/>
    </location>
</feature>
<dbReference type="AlphaFoldDB" id="A0A396S773"/>
<evidence type="ECO:0000313" key="8">
    <source>
        <dbReference type="EMBL" id="RHW19245.1"/>
    </source>
</evidence>
<sequence length="462" mass="48822">MSSSPEVTAAEPARTGWRMWTRTQVYVLLLLMLLNMSNYLDRGIISILQEPMKHDLGLQDWQLGMISGPAFALLYSVAGIPIARFADRSNRITLLSIALAVWSTLTAVCGLATSFAHLVLARIGVGAAEGACTPTSHSLIADTFEPRQRGLALSILTTSIPVAQLIAPLIGGVVAMTLGWRAAFVIVGLPGLALALLLWLTVRDPRHAAKAEPAQPRNFFADMRTLFAKRSFFWLFVASAFMGMSITATNAFTASYFLRQYHFTLAEVGALMAAGLGIAGLTGTFLGGWMADRYAGSHGRSYPWTCAFGAVLASLFFVIVFTADNWLLAIPFLLLANISTDLKNGPNTAVAQNIAPPGMRSTTSAVMMLAVVAIGATLGPLIIGTVSDIAAARAFPDLLGDFVAMCPGGKPIAGGAASLGEACAAASAQGLRTALLIPCVTYVLAGASFYMCGRVIEEPLEK</sequence>
<dbReference type="RefSeq" id="WP_118862750.1">
    <property type="nucleotide sequence ID" value="NZ_QWLV01000001.1"/>
</dbReference>
<dbReference type="CDD" id="cd17328">
    <property type="entry name" value="MFS_spinster_like"/>
    <property type="match status" value="1"/>
</dbReference>
<feature type="transmembrane region" description="Helical" evidence="6">
    <location>
        <begin position="61"/>
        <end position="86"/>
    </location>
</feature>
<gene>
    <name evidence="8" type="ORF">D1610_03820</name>
</gene>
<dbReference type="OrthoDB" id="7497327at2"/>
<comment type="subcellular location">
    <subcellularLocation>
        <location evidence="1">Membrane</location>
        <topology evidence="1">Multi-pass membrane protein</topology>
    </subcellularLocation>
</comment>
<dbReference type="PROSITE" id="PS50850">
    <property type="entry name" value="MFS"/>
    <property type="match status" value="1"/>
</dbReference>
<name>A0A396S773_9SPHN</name>
<feature type="transmembrane region" description="Helical" evidence="6">
    <location>
        <begin position="365"/>
        <end position="386"/>
    </location>
</feature>
<feature type="transmembrane region" description="Helical" evidence="6">
    <location>
        <begin position="232"/>
        <end position="258"/>
    </location>
</feature>
<comment type="caution">
    <text evidence="8">The sequence shown here is derived from an EMBL/GenBank/DDBJ whole genome shotgun (WGS) entry which is preliminary data.</text>
</comment>
<dbReference type="InterPro" id="IPR044770">
    <property type="entry name" value="MFS_spinster-like"/>
</dbReference>
<feature type="transmembrane region" description="Helical" evidence="6">
    <location>
        <begin position="182"/>
        <end position="202"/>
    </location>
</feature>
<dbReference type="EMBL" id="QWLV01000001">
    <property type="protein sequence ID" value="RHW19245.1"/>
    <property type="molecule type" value="Genomic_DNA"/>
</dbReference>
<feature type="transmembrane region" description="Helical" evidence="6">
    <location>
        <begin position="302"/>
        <end position="323"/>
    </location>
</feature>
<dbReference type="PANTHER" id="PTHR23505">
    <property type="entry name" value="SPINSTER"/>
    <property type="match status" value="1"/>
</dbReference>
<dbReference type="InterPro" id="IPR011701">
    <property type="entry name" value="MFS"/>
</dbReference>
<protein>
    <submittedName>
        <fullName evidence="8">MFS transporter</fullName>
    </submittedName>
</protein>
<feature type="domain" description="Major facilitator superfamily (MFS) profile" evidence="7">
    <location>
        <begin position="27"/>
        <end position="456"/>
    </location>
</feature>
<evidence type="ECO:0000256" key="4">
    <source>
        <dbReference type="ARBA" id="ARBA00022989"/>
    </source>
</evidence>
<proteinExistence type="predicted"/>
<dbReference type="InterPro" id="IPR020846">
    <property type="entry name" value="MFS_dom"/>
</dbReference>
<dbReference type="GO" id="GO:0022857">
    <property type="term" value="F:transmembrane transporter activity"/>
    <property type="evidence" value="ECO:0007669"/>
    <property type="project" value="InterPro"/>
</dbReference>
<evidence type="ECO:0000256" key="3">
    <source>
        <dbReference type="ARBA" id="ARBA00022692"/>
    </source>
</evidence>
<keyword evidence="3 6" id="KW-0812">Transmembrane</keyword>
<keyword evidence="9" id="KW-1185">Reference proteome</keyword>